<evidence type="ECO:0000313" key="1">
    <source>
        <dbReference type="EnsemblPlants" id="HORVU.MOREX.r3.5HG0474660.1"/>
    </source>
</evidence>
<reference evidence="2" key="1">
    <citation type="journal article" date="2012" name="Nature">
        <title>A physical, genetic and functional sequence assembly of the barley genome.</title>
        <authorList>
            <consortium name="The International Barley Genome Sequencing Consortium"/>
            <person name="Mayer K.F."/>
            <person name="Waugh R."/>
            <person name="Brown J.W."/>
            <person name="Schulman A."/>
            <person name="Langridge P."/>
            <person name="Platzer M."/>
            <person name="Fincher G.B."/>
            <person name="Muehlbauer G.J."/>
            <person name="Sato K."/>
            <person name="Close T.J."/>
            <person name="Wise R.P."/>
            <person name="Stein N."/>
        </authorList>
    </citation>
    <scope>NUCLEOTIDE SEQUENCE [LARGE SCALE GENOMIC DNA]</scope>
    <source>
        <strain evidence="2">cv. Morex</strain>
    </source>
</reference>
<sequence>MVSNLNLALQVANPAFKDDISKWECIVSVVPTNSHCALSGYLVFNYMHSLCDGKLYFPIPEDCFELRKQFLVHILKYEENESQNNISYIEGSIIDRIYRWTFIASKDGPSRCA</sequence>
<organism evidence="1 2">
    <name type="scientific">Hordeum vulgare subsp. vulgare</name>
    <name type="common">Domesticated barley</name>
    <dbReference type="NCBI Taxonomy" id="112509"/>
    <lineage>
        <taxon>Eukaryota</taxon>
        <taxon>Viridiplantae</taxon>
        <taxon>Streptophyta</taxon>
        <taxon>Embryophyta</taxon>
        <taxon>Tracheophyta</taxon>
        <taxon>Spermatophyta</taxon>
        <taxon>Magnoliopsida</taxon>
        <taxon>Liliopsida</taxon>
        <taxon>Poales</taxon>
        <taxon>Poaceae</taxon>
        <taxon>BOP clade</taxon>
        <taxon>Pooideae</taxon>
        <taxon>Triticodae</taxon>
        <taxon>Triticeae</taxon>
        <taxon>Hordeinae</taxon>
        <taxon>Hordeum</taxon>
    </lineage>
</organism>
<dbReference type="AlphaFoldDB" id="A0A8I7B8X4"/>
<protein>
    <submittedName>
        <fullName evidence="1">Uncharacterized protein</fullName>
    </submittedName>
</protein>
<accession>A0A8I7B8X4</accession>
<keyword evidence="2" id="KW-1185">Reference proteome</keyword>
<evidence type="ECO:0000313" key="2">
    <source>
        <dbReference type="Proteomes" id="UP000011116"/>
    </source>
</evidence>
<dbReference type="EnsemblPlants" id="HORVU.MOREX.r3.5HG0474660.1">
    <property type="protein sequence ID" value="HORVU.MOREX.r3.5HG0474660.1"/>
    <property type="gene ID" value="HORVU.MOREX.r3.5HG0474660"/>
</dbReference>
<name>A0A8I7B8X4_HORVV</name>
<dbReference type="Proteomes" id="UP000011116">
    <property type="component" value="Chromosome 5H"/>
</dbReference>
<proteinExistence type="predicted"/>
<reference evidence="1" key="2">
    <citation type="submission" date="2020-10" db="EMBL/GenBank/DDBJ databases">
        <authorList>
            <person name="Scholz U."/>
            <person name="Mascher M."/>
            <person name="Fiebig A."/>
        </authorList>
    </citation>
    <scope>NUCLEOTIDE SEQUENCE [LARGE SCALE GENOMIC DNA]</scope>
    <source>
        <strain evidence="1">cv. Morex</strain>
    </source>
</reference>
<dbReference type="Gramene" id="HORVU.MOREX.r3.5HG0474660.1">
    <property type="protein sequence ID" value="HORVU.MOREX.r3.5HG0474660.1"/>
    <property type="gene ID" value="HORVU.MOREX.r3.5HG0474660"/>
</dbReference>
<reference evidence="1" key="3">
    <citation type="submission" date="2022-01" db="UniProtKB">
        <authorList>
            <consortium name="EnsemblPlants"/>
        </authorList>
    </citation>
    <scope>IDENTIFICATION</scope>
    <source>
        <strain evidence="1">subsp. vulgare</strain>
    </source>
</reference>